<evidence type="ECO:0000256" key="1">
    <source>
        <dbReference type="SAM" id="Coils"/>
    </source>
</evidence>
<dbReference type="AlphaFoldDB" id="A0A8H3F4V7"/>
<dbReference type="Pfam" id="PF26616">
    <property type="entry name" value="CorA-like"/>
    <property type="match status" value="1"/>
</dbReference>
<evidence type="ECO:0000313" key="3">
    <source>
        <dbReference type="EMBL" id="CAF9914376.1"/>
    </source>
</evidence>
<dbReference type="OrthoDB" id="5396681at2759"/>
<gene>
    <name evidence="3" type="ORF">HETSPECPRED_001965</name>
</gene>
<comment type="caution">
    <text evidence="3">The sequence shown here is derived from an EMBL/GenBank/DDBJ whole genome shotgun (WGS) entry which is preliminary data.</text>
</comment>
<protein>
    <recommendedName>
        <fullName evidence="2">CorA-like transporter domain-containing protein</fullName>
    </recommendedName>
</protein>
<keyword evidence="4" id="KW-1185">Reference proteome</keyword>
<accession>A0A8H3F4V7</accession>
<feature type="coiled-coil region" evidence="1">
    <location>
        <begin position="283"/>
        <end position="350"/>
    </location>
</feature>
<dbReference type="InterPro" id="IPR058257">
    <property type="entry name" value="CorA-like_dom"/>
</dbReference>
<proteinExistence type="predicted"/>
<dbReference type="EMBL" id="CAJPDS010000014">
    <property type="protein sequence ID" value="CAF9914376.1"/>
    <property type="molecule type" value="Genomic_DNA"/>
</dbReference>
<organism evidence="3 4">
    <name type="scientific">Heterodermia speciosa</name>
    <dbReference type="NCBI Taxonomy" id="116794"/>
    <lineage>
        <taxon>Eukaryota</taxon>
        <taxon>Fungi</taxon>
        <taxon>Dikarya</taxon>
        <taxon>Ascomycota</taxon>
        <taxon>Pezizomycotina</taxon>
        <taxon>Lecanoromycetes</taxon>
        <taxon>OSLEUM clade</taxon>
        <taxon>Lecanoromycetidae</taxon>
        <taxon>Caliciales</taxon>
        <taxon>Physciaceae</taxon>
        <taxon>Heterodermia</taxon>
    </lineage>
</organism>
<sequence length="431" mass="49026">MQNASADIDAGYYKDRLREIASRLFPAQNDAVLVEILRVTLMKTDSASMNDKGGGGSTTVTESCNVANCDSLERQIMVNEVSAKDCLYVIRQEHSWSPLTISLPALESILRTHRVFPQFYNVLQSYGIKEHEDHHDWTGFCYNIEENPAYFGDQVTRRHECCYNFHYVERNNRNRGDPWSLRQMGLYQQFDFSSDRTMWLILQPPGTILDATRQIWNENETGSRAPQRWIVQTHLLYMSLMVRNWQEYLDYLQSDLASFNNKACFSRVGIDYRHDYSVTFLDCQDLQLLQQKLERTSKVLEANLAVARGCATNLARLTSPCTAKVEALNMADAENSIEQLQSNIRRIRSIIKQSDGISSLDPQLSKRQNDARYQPGYAGEPNDAATYLYRESGGEQLAVSTCRAKPDGFANTEGLHDSGDDVLASVPYSGK</sequence>
<reference evidence="3" key="1">
    <citation type="submission" date="2021-03" db="EMBL/GenBank/DDBJ databases">
        <authorList>
            <person name="Tagirdzhanova G."/>
        </authorList>
    </citation>
    <scope>NUCLEOTIDE SEQUENCE</scope>
</reference>
<name>A0A8H3F4V7_9LECA</name>
<evidence type="ECO:0000313" key="4">
    <source>
        <dbReference type="Proteomes" id="UP000664521"/>
    </source>
</evidence>
<keyword evidence="1" id="KW-0175">Coiled coil</keyword>
<evidence type="ECO:0000259" key="2">
    <source>
        <dbReference type="Pfam" id="PF26616"/>
    </source>
</evidence>
<feature type="domain" description="CorA-like transporter" evidence="2">
    <location>
        <begin position="12"/>
        <end position="263"/>
    </location>
</feature>
<dbReference type="Proteomes" id="UP000664521">
    <property type="component" value="Unassembled WGS sequence"/>
</dbReference>